<gene>
    <name evidence="4" type="ORF">N7456_007664</name>
</gene>
<dbReference type="AlphaFoldDB" id="A0A9W9K8F9"/>
<evidence type="ECO:0000259" key="3">
    <source>
        <dbReference type="PROSITE" id="PS50966"/>
    </source>
</evidence>
<feature type="compositionally biased region" description="Acidic residues" evidence="2">
    <location>
        <begin position="56"/>
        <end position="72"/>
    </location>
</feature>
<dbReference type="InterPro" id="IPR007527">
    <property type="entry name" value="Znf_SWIM"/>
</dbReference>
<dbReference type="OrthoDB" id="5387895at2759"/>
<dbReference type="PROSITE" id="PS50966">
    <property type="entry name" value="ZF_SWIM"/>
    <property type="match status" value="1"/>
</dbReference>
<feature type="region of interest" description="Disordered" evidence="2">
    <location>
        <begin position="1"/>
        <end position="82"/>
    </location>
</feature>
<comment type="caution">
    <text evidence="4">The sequence shown here is derived from an EMBL/GenBank/DDBJ whole genome shotgun (WGS) entry which is preliminary data.</text>
</comment>
<protein>
    <recommendedName>
        <fullName evidence="3">SWIM-type domain-containing protein</fullName>
    </recommendedName>
</protein>
<dbReference type="EMBL" id="JAPQKH010000005">
    <property type="protein sequence ID" value="KAJ5096943.1"/>
    <property type="molecule type" value="Genomic_DNA"/>
</dbReference>
<feature type="compositionally biased region" description="Polar residues" evidence="2">
    <location>
        <begin position="1"/>
        <end position="28"/>
    </location>
</feature>
<evidence type="ECO:0000313" key="4">
    <source>
        <dbReference type="EMBL" id="KAJ5096943.1"/>
    </source>
</evidence>
<feature type="domain" description="SWIM-type" evidence="3">
    <location>
        <begin position="129"/>
        <end position="164"/>
    </location>
</feature>
<keyword evidence="5" id="KW-1185">Reference proteome</keyword>
<name>A0A9W9K8F9_9EURO</name>
<evidence type="ECO:0000256" key="2">
    <source>
        <dbReference type="SAM" id="MobiDB-lite"/>
    </source>
</evidence>
<evidence type="ECO:0000256" key="1">
    <source>
        <dbReference type="PROSITE-ProRule" id="PRU00325"/>
    </source>
</evidence>
<dbReference type="GO" id="GO:0008270">
    <property type="term" value="F:zinc ion binding"/>
    <property type="evidence" value="ECO:0007669"/>
    <property type="project" value="UniProtKB-KW"/>
</dbReference>
<feature type="region of interest" description="Disordered" evidence="2">
    <location>
        <begin position="481"/>
        <end position="507"/>
    </location>
</feature>
<reference evidence="4" key="1">
    <citation type="submission" date="2022-11" db="EMBL/GenBank/DDBJ databases">
        <authorList>
            <person name="Petersen C."/>
        </authorList>
    </citation>
    <scope>NUCLEOTIDE SEQUENCE</scope>
    <source>
        <strain evidence="4">IBT 30069</strain>
    </source>
</reference>
<dbReference type="Proteomes" id="UP001149165">
    <property type="component" value="Unassembled WGS sequence"/>
</dbReference>
<proteinExistence type="predicted"/>
<sequence length="507" mass="55485">MSAPTRQLNRLSIGQNMPETRAQSTRTTRTGREDPSDDDESDRENDSSSATGSESGSDDDDDGGSSDEEQEQESSGRSTFRARSGITYDLSSLDAESGPNALVGLKSQFDVVNCRGSDHGYDFQLLDRAHVHVGSDSTTCTCSTFKARPQVACQHIFWVLDQLHSHFHPNPSAARAVLSRDGRPQVRPRIEELLKEDGTLEEAAEKLNWQCLRDDGDGKLYGMTRTEKVRDVLSAFTPKVLPEDFRQDLVETVLQKRTATAGECVVQGDFEATMFRLAIYDDSVFSSLCKVMPSGACSAIYFDKIQVQSRRLLSDFDRYCATGERPTDPSSPGGGIIEVDEVVDHLCTAVSRIKTNILARAPHGSEGAANALVWILESIASRNKDPLDGNNWGRSSFQGEDEDQRNLYHLLIGSEDMDLKPDEELFVLSALESLPASSLYPRVQELRNILRKIEVNRAPRAYLLKLGKLIRAVESAGAAGAGSSAATGLGQKRPAAGNSGGYSKRSR</sequence>
<keyword evidence="1" id="KW-0862">Zinc</keyword>
<keyword evidence="1" id="KW-0479">Metal-binding</keyword>
<evidence type="ECO:0000313" key="5">
    <source>
        <dbReference type="Proteomes" id="UP001149165"/>
    </source>
</evidence>
<organism evidence="4 5">
    <name type="scientific">Penicillium angulare</name>
    <dbReference type="NCBI Taxonomy" id="116970"/>
    <lineage>
        <taxon>Eukaryota</taxon>
        <taxon>Fungi</taxon>
        <taxon>Dikarya</taxon>
        <taxon>Ascomycota</taxon>
        <taxon>Pezizomycotina</taxon>
        <taxon>Eurotiomycetes</taxon>
        <taxon>Eurotiomycetidae</taxon>
        <taxon>Eurotiales</taxon>
        <taxon>Aspergillaceae</taxon>
        <taxon>Penicillium</taxon>
    </lineage>
</organism>
<keyword evidence="1" id="KW-0863">Zinc-finger</keyword>
<reference evidence="4" key="2">
    <citation type="journal article" date="2023" name="IMA Fungus">
        <title>Comparative genomic study of the Penicillium genus elucidates a diverse pangenome and 15 lateral gene transfer events.</title>
        <authorList>
            <person name="Petersen C."/>
            <person name="Sorensen T."/>
            <person name="Nielsen M.R."/>
            <person name="Sondergaard T.E."/>
            <person name="Sorensen J.L."/>
            <person name="Fitzpatrick D.A."/>
            <person name="Frisvad J.C."/>
            <person name="Nielsen K.L."/>
        </authorList>
    </citation>
    <scope>NUCLEOTIDE SEQUENCE</scope>
    <source>
        <strain evidence="4">IBT 30069</strain>
    </source>
</reference>
<accession>A0A9W9K8F9</accession>